<dbReference type="NCBIfam" id="NF006072">
    <property type="entry name" value="PRK08217.1"/>
    <property type="match status" value="1"/>
</dbReference>
<accession>A0ABU5GPR4</accession>
<dbReference type="SUPFAM" id="SSF51735">
    <property type="entry name" value="NAD(P)-binding Rossmann-fold domains"/>
    <property type="match status" value="1"/>
</dbReference>
<dbReference type="PRINTS" id="PR00080">
    <property type="entry name" value="SDRFAMILY"/>
</dbReference>
<dbReference type="InterPro" id="IPR036291">
    <property type="entry name" value="NAD(P)-bd_dom_sf"/>
</dbReference>
<dbReference type="PANTHER" id="PTHR42760">
    <property type="entry name" value="SHORT-CHAIN DEHYDROGENASES/REDUCTASES FAMILY MEMBER"/>
    <property type="match status" value="1"/>
</dbReference>
<dbReference type="SMART" id="SM00822">
    <property type="entry name" value="PKS_KR"/>
    <property type="match status" value="1"/>
</dbReference>
<dbReference type="PANTHER" id="PTHR42760:SF135">
    <property type="entry name" value="BLL7886 PROTEIN"/>
    <property type="match status" value="1"/>
</dbReference>
<evidence type="ECO:0000313" key="4">
    <source>
        <dbReference type="Proteomes" id="UP001294570"/>
    </source>
</evidence>
<feature type="domain" description="Ketoreductase" evidence="2">
    <location>
        <begin position="6"/>
        <end position="193"/>
    </location>
</feature>
<dbReference type="RefSeq" id="WP_321552844.1">
    <property type="nucleotide sequence ID" value="NZ_JAXIVU010000003.1"/>
</dbReference>
<dbReference type="InterPro" id="IPR057326">
    <property type="entry name" value="KR_dom"/>
</dbReference>
<comment type="similarity">
    <text evidence="1">Belongs to the short-chain dehydrogenases/reductases (SDR) family.</text>
</comment>
<organism evidence="3 4">
    <name type="scientific">Denitrificimonas halotolerans</name>
    <dbReference type="NCBI Taxonomy" id="3098930"/>
    <lineage>
        <taxon>Bacteria</taxon>
        <taxon>Pseudomonadati</taxon>
        <taxon>Pseudomonadota</taxon>
        <taxon>Gammaproteobacteria</taxon>
        <taxon>Pseudomonadales</taxon>
        <taxon>Pseudomonadaceae</taxon>
        <taxon>Denitrificimonas</taxon>
    </lineage>
</organism>
<name>A0ABU5GPR4_9GAMM</name>
<evidence type="ECO:0000256" key="1">
    <source>
        <dbReference type="ARBA" id="ARBA00006484"/>
    </source>
</evidence>
<evidence type="ECO:0000259" key="2">
    <source>
        <dbReference type="SMART" id="SM00822"/>
    </source>
</evidence>
<gene>
    <name evidence="3" type="ORF">TOI97_04070</name>
</gene>
<reference evidence="3 4" key="1">
    <citation type="submission" date="2023-12" db="EMBL/GenBank/DDBJ databases">
        <title>Denitrificimonas halotolerans sp. nov.,a novel species isolated from landfill leachate.</title>
        <authorList>
            <person name="Wang S."/>
        </authorList>
    </citation>
    <scope>NUCLEOTIDE SEQUENCE [LARGE SCALE GENOMIC DNA]</scope>
    <source>
        <strain evidence="3 4">JX-1</strain>
    </source>
</reference>
<dbReference type="Pfam" id="PF13561">
    <property type="entry name" value="adh_short_C2"/>
    <property type="match status" value="1"/>
</dbReference>
<sequence>MQLQDKVIIVTGGGQGLGRAMAEYLAGKGAKLALVDLDQAKLDETVAACEGAGSQARAYICNVANEEQVIHMVAQVASDFGAIHGLVNNAGILRDGLTIRVRDGEMSKMSLANWQSVIDVNLTGVFLCTREVAAKMIELKNEGAIINISSISRAGNMGQANYSAAKAGVAADTVVWAKELARYGIRVAGVAPGFIETEMTLGMKPEALEKMTAGIPLRRMGKPEEIAHSVAYIFENDYYTGRILELDGGLRI</sequence>
<dbReference type="EMBL" id="JAXIVU010000003">
    <property type="protein sequence ID" value="MDY7218749.1"/>
    <property type="molecule type" value="Genomic_DNA"/>
</dbReference>
<dbReference type="InterPro" id="IPR002347">
    <property type="entry name" value="SDR_fam"/>
</dbReference>
<comment type="caution">
    <text evidence="3">The sequence shown here is derived from an EMBL/GenBank/DDBJ whole genome shotgun (WGS) entry which is preliminary data.</text>
</comment>
<keyword evidence="4" id="KW-1185">Reference proteome</keyword>
<evidence type="ECO:0000313" key="3">
    <source>
        <dbReference type="EMBL" id="MDY7218749.1"/>
    </source>
</evidence>
<dbReference type="Proteomes" id="UP001294570">
    <property type="component" value="Unassembled WGS sequence"/>
</dbReference>
<dbReference type="Gene3D" id="3.40.50.720">
    <property type="entry name" value="NAD(P)-binding Rossmann-like Domain"/>
    <property type="match status" value="1"/>
</dbReference>
<protein>
    <submittedName>
        <fullName evidence="3">SDR family oxidoreductase</fullName>
    </submittedName>
</protein>
<dbReference type="PRINTS" id="PR00081">
    <property type="entry name" value="GDHRDH"/>
</dbReference>
<proteinExistence type="inferred from homology"/>